<evidence type="ECO:0000256" key="5">
    <source>
        <dbReference type="ARBA" id="ARBA00022989"/>
    </source>
</evidence>
<organism evidence="9 10">
    <name type="scientific">Suttonella ornithocola</name>
    <dbReference type="NCBI Taxonomy" id="279832"/>
    <lineage>
        <taxon>Bacteria</taxon>
        <taxon>Pseudomonadati</taxon>
        <taxon>Pseudomonadota</taxon>
        <taxon>Gammaproteobacteria</taxon>
        <taxon>Cardiobacteriales</taxon>
        <taxon>Cardiobacteriaceae</taxon>
        <taxon>Suttonella</taxon>
    </lineage>
</organism>
<keyword evidence="4 8" id="KW-0812">Transmembrane</keyword>
<dbReference type="InterPro" id="IPR050601">
    <property type="entry name" value="CPA3_antiporter_subunitC"/>
</dbReference>
<dbReference type="AlphaFoldDB" id="A0A380MT39"/>
<keyword evidence="6 8" id="KW-0472">Membrane</keyword>
<dbReference type="Gene3D" id="1.10.287.3510">
    <property type="match status" value="1"/>
</dbReference>
<protein>
    <submittedName>
        <fullName evidence="9">Mrp complex subunit C1</fullName>
    </submittedName>
</protein>
<evidence type="ECO:0000256" key="4">
    <source>
        <dbReference type="ARBA" id="ARBA00022692"/>
    </source>
</evidence>
<reference evidence="9 10" key="1">
    <citation type="submission" date="2018-06" db="EMBL/GenBank/DDBJ databases">
        <authorList>
            <consortium name="Pathogen Informatics"/>
            <person name="Doyle S."/>
        </authorList>
    </citation>
    <scope>NUCLEOTIDE SEQUENCE [LARGE SCALE GENOMIC DNA]</scope>
    <source>
        <strain evidence="9 10">NCTC13337</strain>
    </source>
</reference>
<feature type="transmembrane region" description="Helical" evidence="8">
    <location>
        <begin position="28"/>
        <end position="45"/>
    </location>
</feature>
<feature type="transmembrane region" description="Helical" evidence="8">
    <location>
        <begin position="6"/>
        <end position="21"/>
    </location>
</feature>
<dbReference type="PANTHER" id="PTHR34583:SF2">
    <property type="entry name" value="ANTIPORTER SUBUNIT MNHC2-RELATED"/>
    <property type="match status" value="1"/>
</dbReference>
<name>A0A380MT39_9GAMM</name>
<dbReference type="RefSeq" id="WP_072575758.1">
    <property type="nucleotide sequence ID" value="NZ_LWHB01000024.1"/>
</dbReference>
<comment type="subcellular location">
    <subcellularLocation>
        <location evidence="1">Cell membrane</location>
        <topology evidence="1">Multi-pass membrane protein</topology>
    </subcellularLocation>
</comment>
<dbReference type="GO" id="GO:0005886">
    <property type="term" value="C:plasma membrane"/>
    <property type="evidence" value="ECO:0007669"/>
    <property type="project" value="UniProtKB-SubCell"/>
</dbReference>
<evidence type="ECO:0000256" key="7">
    <source>
        <dbReference type="SAM" id="MobiDB-lite"/>
    </source>
</evidence>
<dbReference type="Proteomes" id="UP000254601">
    <property type="component" value="Unassembled WGS sequence"/>
</dbReference>
<dbReference type="EMBL" id="UHIC01000001">
    <property type="protein sequence ID" value="SUO94507.1"/>
    <property type="molecule type" value="Genomic_DNA"/>
</dbReference>
<evidence type="ECO:0000256" key="8">
    <source>
        <dbReference type="SAM" id="Phobius"/>
    </source>
</evidence>
<dbReference type="PANTHER" id="PTHR34583">
    <property type="entry name" value="ANTIPORTER SUBUNIT MNHC2-RELATED"/>
    <property type="match status" value="1"/>
</dbReference>
<dbReference type="InterPro" id="IPR039428">
    <property type="entry name" value="NUOK/Mnh_C1-like"/>
</dbReference>
<keyword evidence="10" id="KW-1185">Reference proteome</keyword>
<feature type="region of interest" description="Disordered" evidence="7">
    <location>
        <begin position="108"/>
        <end position="130"/>
    </location>
</feature>
<dbReference type="OrthoDB" id="9799219at2"/>
<keyword evidence="3" id="KW-1003">Cell membrane</keyword>
<evidence type="ECO:0000313" key="10">
    <source>
        <dbReference type="Proteomes" id="UP000254601"/>
    </source>
</evidence>
<sequence>MTILLLFAFWIIMVASVYLLLSREALRMVVGLMLAGNAINLAIILSGRVGSDIPAIIAQGEMVLSENAANSLPQALVLTAIVIGFALMCFAIVLMIELIKRLGSDDIDSWRKAEPQPPKQGFKPSPMEEE</sequence>
<dbReference type="Pfam" id="PF00420">
    <property type="entry name" value="Oxidored_q2"/>
    <property type="match status" value="1"/>
</dbReference>
<feature type="transmembrane region" description="Helical" evidence="8">
    <location>
        <begin position="75"/>
        <end position="96"/>
    </location>
</feature>
<gene>
    <name evidence="9" type="primary">mnhC1</name>
    <name evidence="9" type="ORF">NCTC13337_00785</name>
</gene>
<accession>A0A380MT39</accession>
<evidence type="ECO:0000256" key="1">
    <source>
        <dbReference type="ARBA" id="ARBA00004651"/>
    </source>
</evidence>
<evidence type="ECO:0000313" key="9">
    <source>
        <dbReference type="EMBL" id="SUO94507.1"/>
    </source>
</evidence>
<evidence type="ECO:0000256" key="2">
    <source>
        <dbReference type="ARBA" id="ARBA00010388"/>
    </source>
</evidence>
<keyword evidence="5 8" id="KW-1133">Transmembrane helix</keyword>
<comment type="similarity">
    <text evidence="2">Belongs to the CPA3 antiporters (TC 2.A.63) subunit C family.</text>
</comment>
<evidence type="ECO:0000256" key="6">
    <source>
        <dbReference type="ARBA" id="ARBA00023136"/>
    </source>
</evidence>
<evidence type="ECO:0000256" key="3">
    <source>
        <dbReference type="ARBA" id="ARBA00022475"/>
    </source>
</evidence>
<proteinExistence type="inferred from homology"/>